<dbReference type="eggNOG" id="KOG2529">
    <property type="taxonomic scope" value="Eukaryota"/>
</dbReference>
<organism evidence="8 9">
    <name type="scientific">Ectocarpus siliculosus</name>
    <name type="common">Brown alga</name>
    <name type="synonym">Conferva siliculosa</name>
    <dbReference type="NCBI Taxonomy" id="2880"/>
    <lineage>
        <taxon>Eukaryota</taxon>
        <taxon>Sar</taxon>
        <taxon>Stramenopiles</taxon>
        <taxon>Ochrophyta</taxon>
        <taxon>PX clade</taxon>
        <taxon>Phaeophyceae</taxon>
        <taxon>Ectocarpales</taxon>
        <taxon>Ectocarpaceae</taxon>
        <taxon>Ectocarpus</taxon>
    </lineage>
</organism>
<evidence type="ECO:0000256" key="6">
    <source>
        <dbReference type="SAM" id="SignalP"/>
    </source>
</evidence>
<keyword evidence="9" id="KW-1185">Reference proteome</keyword>
<dbReference type="PANTHER" id="PTHR13767">
    <property type="entry name" value="TRNA-PSEUDOURIDINE SYNTHASE"/>
    <property type="match status" value="1"/>
</dbReference>
<feature type="compositionally biased region" description="Basic and acidic residues" evidence="5">
    <location>
        <begin position="202"/>
        <end position="217"/>
    </location>
</feature>
<gene>
    <name evidence="8" type="ORF">Esi_0464_0017</name>
</gene>
<evidence type="ECO:0000256" key="5">
    <source>
        <dbReference type="SAM" id="MobiDB-lite"/>
    </source>
</evidence>
<evidence type="ECO:0000256" key="1">
    <source>
        <dbReference type="ARBA" id="ARBA00008999"/>
    </source>
</evidence>
<dbReference type="GO" id="GO:0160148">
    <property type="term" value="F:tRNA pseudouridine(55) synthase activity"/>
    <property type="evidence" value="ECO:0007669"/>
    <property type="project" value="UniProtKB-EC"/>
</dbReference>
<dbReference type="GO" id="GO:1990481">
    <property type="term" value="P:mRNA pseudouridine synthesis"/>
    <property type="evidence" value="ECO:0007669"/>
    <property type="project" value="TreeGrafter"/>
</dbReference>
<feature type="region of interest" description="Disordered" evidence="5">
    <location>
        <begin position="190"/>
        <end position="257"/>
    </location>
</feature>
<evidence type="ECO:0000256" key="3">
    <source>
        <dbReference type="ARBA" id="ARBA00022694"/>
    </source>
</evidence>
<sequence>MTPARPAAVVLALVAGRVASFVHPPVFSSPRAIASSTHTRAVEPHAPKAATLRAAAMTTTTTASCRCNTARMLMRMRGATQQSRLLPHHHRPAAFGRQTAAAPTNAAQLVTVRTLSTTPRTMPNTVLAAGQQQQPAGGRPAGGYPPPEHLHGIFAVYKPKGFSSADVVQKIKNILTRGVREEIQARSSLGKGCRGFRGGGSRRKEGGGVGRSRETQQKGRQRRGRERAPSPRRRRAGRGLRRRQPGPKVKVGHGGTLDPMATGVLVIGVGKGCRELSYFLQSHVVAENAYFH</sequence>
<dbReference type="InterPro" id="IPR020103">
    <property type="entry name" value="PsdUridine_synth_cat_dom_sf"/>
</dbReference>
<proteinExistence type="inferred from homology"/>
<evidence type="ECO:0000259" key="7">
    <source>
        <dbReference type="Pfam" id="PF01509"/>
    </source>
</evidence>
<dbReference type="InterPro" id="IPR002501">
    <property type="entry name" value="PsdUridine_synth_N"/>
</dbReference>
<dbReference type="AlphaFoldDB" id="D7G249"/>
<evidence type="ECO:0000256" key="2">
    <source>
        <dbReference type="ARBA" id="ARBA00012787"/>
    </source>
</evidence>
<evidence type="ECO:0000256" key="4">
    <source>
        <dbReference type="ARBA" id="ARBA00023235"/>
    </source>
</evidence>
<evidence type="ECO:0000313" key="9">
    <source>
        <dbReference type="Proteomes" id="UP000002630"/>
    </source>
</evidence>
<keyword evidence="4" id="KW-0413">Isomerase</keyword>
<feature type="compositionally biased region" description="Basic residues" evidence="5">
    <location>
        <begin position="219"/>
        <end position="245"/>
    </location>
</feature>
<feature type="signal peptide" evidence="6">
    <location>
        <begin position="1"/>
        <end position="20"/>
    </location>
</feature>
<dbReference type="EMBL" id="FN649739">
    <property type="protein sequence ID" value="CBJ33352.1"/>
    <property type="molecule type" value="Genomic_DNA"/>
</dbReference>
<dbReference type="InParanoid" id="D7G249"/>
<dbReference type="EMBL" id="FN648668">
    <property type="protein sequence ID" value="CBJ33352.1"/>
    <property type="molecule type" value="Genomic_DNA"/>
</dbReference>
<protein>
    <recommendedName>
        <fullName evidence="2">tRNA pseudouridine(55) synthase</fullName>
        <ecNumber evidence="2">5.4.99.25</ecNumber>
    </recommendedName>
</protein>
<comment type="similarity">
    <text evidence="1">Belongs to the pseudouridine synthase TruB family.</text>
</comment>
<feature type="domain" description="Pseudouridine synthase II N-terminal" evidence="7">
    <location>
        <begin position="249"/>
        <end position="282"/>
    </location>
</feature>
<reference evidence="8 9" key="1">
    <citation type="journal article" date="2010" name="Nature">
        <title>The Ectocarpus genome and the independent evolution of multicellularity in brown algae.</title>
        <authorList>
            <person name="Cock J.M."/>
            <person name="Sterck L."/>
            <person name="Rouze P."/>
            <person name="Scornet D."/>
            <person name="Allen A.E."/>
            <person name="Amoutzias G."/>
            <person name="Anthouard V."/>
            <person name="Artiguenave F."/>
            <person name="Aury J.M."/>
            <person name="Badger J.H."/>
            <person name="Beszteri B."/>
            <person name="Billiau K."/>
            <person name="Bonnet E."/>
            <person name="Bothwell J.H."/>
            <person name="Bowler C."/>
            <person name="Boyen C."/>
            <person name="Brownlee C."/>
            <person name="Carrano C.J."/>
            <person name="Charrier B."/>
            <person name="Cho G.Y."/>
            <person name="Coelho S.M."/>
            <person name="Collen J."/>
            <person name="Corre E."/>
            <person name="Da Silva C."/>
            <person name="Delage L."/>
            <person name="Delaroque N."/>
            <person name="Dittami S.M."/>
            <person name="Doulbeau S."/>
            <person name="Elias M."/>
            <person name="Farnham G."/>
            <person name="Gachon C.M."/>
            <person name="Gschloessl B."/>
            <person name="Heesch S."/>
            <person name="Jabbari K."/>
            <person name="Jubin C."/>
            <person name="Kawai H."/>
            <person name="Kimura K."/>
            <person name="Kloareg B."/>
            <person name="Kupper F.C."/>
            <person name="Lang D."/>
            <person name="Le Bail A."/>
            <person name="Leblanc C."/>
            <person name="Lerouge P."/>
            <person name="Lohr M."/>
            <person name="Lopez P.J."/>
            <person name="Martens C."/>
            <person name="Maumus F."/>
            <person name="Michel G."/>
            <person name="Miranda-Saavedra D."/>
            <person name="Morales J."/>
            <person name="Moreau H."/>
            <person name="Motomura T."/>
            <person name="Nagasato C."/>
            <person name="Napoli C.A."/>
            <person name="Nelson D.R."/>
            <person name="Nyvall-Collen P."/>
            <person name="Peters A.F."/>
            <person name="Pommier C."/>
            <person name="Potin P."/>
            <person name="Poulain J."/>
            <person name="Quesneville H."/>
            <person name="Read B."/>
            <person name="Rensing S.A."/>
            <person name="Ritter A."/>
            <person name="Rousvoal S."/>
            <person name="Samanta M."/>
            <person name="Samson G."/>
            <person name="Schroeder D.C."/>
            <person name="Segurens B."/>
            <person name="Strittmatter M."/>
            <person name="Tonon T."/>
            <person name="Tregear J.W."/>
            <person name="Valentin K."/>
            <person name="von Dassow P."/>
            <person name="Yamagishi T."/>
            <person name="Van de Peer Y."/>
            <person name="Wincker P."/>
        </authorList>
    </citation>
    <scope>NUCLEOTIDE SEQUENCE [LARGE SCALE GENOMIC DNA]</scope>
    <source>
        <strain evidence="9">Ec32 / CCAP1310/4</strain>
    </source>
</reference>
<evidence type="ECO:0000313" key="8">
    <source>
        <dbReference type="EMBL" id="CBJ33352.1"/>
    </source>
</evidence>
<dbReference type="EC" id="5.4.99.25" evidence="2"/>
<dbReference type="PANTHER" id="PTHR13767:SF2">
    <property type="entry name" value="PSEUDOURIDYLATE SYNTHASE TRUB1"/>
    <property type="match status" value="1"/>
</dbReference>
<dbReference type="GO" id="GO:0006400">
    <property type="term" value="P:tRNA modification"/>
    <property type="evidence" value="ECO:0007669"/>
    <property type="project" value="TreeGrafter"/>
</dbReference>
<name>D7G249_ECTSI</name>
<dbReference type="InterPro" id="IPR014780">
    <property type="entry name" value="tRNA_psdUridine_synth_TruB"/>
</dbReference>
<accession>D7G249</accession>
<dbReference type="OrthoDB" id="9995526at2759"/>
<dbReference type="Proteomes" id="UP000002630">
    <property type="component" value="Linkage Group LG14"/>
</dbReference>
<feature type="chain" id="PRO_5003096082" description="tRNA pseudouridine(55) synthase" evidence="6">
    <location>
        <begin position="21"/>
        <end position="292"/>
    </location>
</feature>
<dbReference type="SUPFAM" id="SSF55120">
    <property type="entry name" value="Pseudouridine synthase"/>
    <property type="match status" value="1"/>
</dbReference>
<keyword evidence="3" id="KW-0819">tRNA processing</keyword>
<dbReference type="Gene3D" id="3.30.2350.10">
    <property type="entry name" value="Pseudouridine synthase"/>
    <property type="match status" value="1"/>
</dbReference>
<dbReference type="GO" id="GO:0005634">
    <property type="term" value="C:nucleus"/>
    <property type="evidence" value="ECO:0007669"/>
    <property type="project" value="TreeGrafter"/>
</dbReference>
<dbReference type="STRING" id="2880.D7G249"/>
<dbReference type="Pfam" id="PF01509">
    <property type="entry name" value="TruB_N"/>
    <property type="match status" value="1"/>
</dbReference>
<keyword evidence="6" id="KW-0732">Signal</keyword>
<dbReference type="GO" id="GO:0003723">
    <property type="term" value="F:RNA binding"/>
    <property type="evidence" value="ECO:0007669"/>
    <property type="project" value="InterPro"/>
</dbReference>